<evidence type="ECO:0000256" key="1">
    <source>
        <dbReference type="SAM" id="MobiDB-lite"/>
    </source>
</evidence>
<dbReference type="GO" id="GO:0005813">
    <property type="term" value="C:centrosome"/>
    <property type="evidence" value="ECO:0007669"/>
    <property type="project" value="InterPro"/>
</dbReference>
<feature type="region of interest" description="Disordered" evidence="1">
    <location>
        <begin position="417"/>
        <end position="564"/>
    </location>
</feature>
<dbReference type="EMBL" id="RQTK01001570">
    <property type="protein sequence ID" value="RUS69805.1"/>
    <property type="molecule type" value="Genomic_DNA"/>
</dbReference>
<feature type="compositionally biased region" description="Low complexity" evidence="1">
    <location>
        <begin position="417"/>
        <end position="427"/>
    </location>
</feature>
<feature type="compositionally biased region" description="Polar residues" evidence="1">
    <location>
        <begin position="686"/>
        <end position="700"/>
    </location>
</feature>
<feature type="region of interest" description="Disordered" evidence="1">
    <location>
        <begin position="292"/>
        <end position="355"/>
    </location>
</feature>
<evidence type="ECO:0000313" key="2">
    <source>
        <dbReference type="EMBL" id="RUS69805.1"/>
    </source>
</evidence>
<dbReference type="PANTHER" id="PTHR13958">
    <property type="entry name" value="CENTROSOME-ASSOCIATED PROTEIN 350"/>
    <property type="match status" value="1"/>
</dbReference>
<proteinExistence type="predicted"/>
<feature type="compositionally biased region" description="Polar residues" evidence="1">
    <location>
        <begin position="931"/>
        <end position="941"/>
    </location>
</feature>
<feature type="compositionally biased region" description="Basic residues" evidence="1">
    <location>
        <begin position="202"/>
        <end position="212"/>
    </location>
</feature>
<dbReference type="GO" id="GO:0034453">
    <property type="term" value="P:microtubule anchoring"/>
    <property type="evidence" value="ECO:0007669"/>
    <property type="project" value="InterPro"/>
</dbReference>
<feature type="region of interest" description="Disordered" evidence="1">
    <location>
        <begin position="87"/>
        <end position="278"/>
    </location>
</feature>
<sequence>HGSSSNSNNIPQQQPPLSGSTYGVREDSPKRVDFSRAHQLREVNWDGTYQDSLTFPPDLANSTLTSSRDIRDTNLNFLNFSAVPGPGGISSSSATSSSAARGSSSNSKSRGGNAGNSNNNARHSGQSGSSSSSSPPFAPPPSVSNSSVNYHGLVLPPATPSSSASSLGEGMTQHRHHVTSSNNTYPDLSPSPSSSATDFNHHHIQHHHQHQRQHPDVRWSSGHNTASVPYASSSSTSSSSLSSAPAARYSSSGKPVTASLSSSATSNSVPPGAAGLPAGRSARLAHVDVKLAHEAKSSSSSRGQQHQLQPALSAASKDLASVRRHVEDKWAMSKHSTERPSVAGGSSTNRGAGLDLRLCDGQEGGGASVLLGGAAASDAGELYSPRRARPIKMAITADLKDDEIMLKLKERLKQQRALASSSSASGSNDTSLVDTSSSMAPPPALPPRQPLTGDSAPPRPRKVAAAHPAPGYRGFSTEPMEQHRTAGGGLGFGRPNTKNSGAVRKKTPGLASKRQPQIQPKRHDTEGAAGPSRQVAPQQEQRPKKVARLIASSGDKKSSKTGAKNIITTSSWRAGQDLILKELGMAPIQAKVKVKTSSPSQGHGEGQENEVGRSPDGAEASETARIVGNLTPSDDPLVNEVVAKSKSLSEDTRHMLQELQLGNNKDGASKEKSPHRPPKRKAPKLSASNPSDPERQQQPSEKSRHYDADSVRRFMAKQKADRLKKQQEEKLASQKANEKRQQMMERLAETQRAKAARSLPHEVVDKKKQRKDAKPTSKSNKENADAGDEFDDDSTLTGDSEEELTPQATPRADRDEAKRRRRTKKQEQMEFEPSGHNATFAVMSAGNSVAQENNNAGGQSGTTTAIEFKGQTLNLDLDNVFSRFSQVVNQRAGLTSSPLARPTETSHLHSNQAAAGSQLSGLQATPPFDLGTSNAVSRTNE</sequence>
<feature type="region of interest" description="Disordered" evidence="1">
    <location>
        <begin position="591"/>
        <end position="863"/>
    </location>
</feature>
<feature type="compositionally biased region" description="Basic and acidic residues" evidence="1">
    <location>
        <begin position="647"/>
        <end position="656"/>
    </location>
</feature>
<feature type="compositionally biased region" description="Pro residues" evidence="1">
    <location>
        <begin position="440"/>
        <end position="449"/>
    </location>
</feature>
<dbReference type="OrthoDB" id="6162379at2759"/>
<name>A0A3S0Z9E5_ELYCH</name>
<dbReference type="AlphaFoldDB" id="A0A3S0Z9E5"/>
<feature type="compositionally biased region" description="Basic and acidic residues" evidence="1">
    <location>
        <begin position="759"/>
        <end position="784"/>
    </location>
</feature>
<feature type="region of interest" description="Disordered" evidence="1">
    <location>
        <begin position="1"/>
        <end position="35"/>
    </location>
</feature>
<keyword evidence="3" id="KW-1185">Reference proteome</keyword>
<feature type="compositionally biased region" description="Basic and acidic residues" evidence="1">
    <location>
        <begin position="320"/>
        <end position="338"/>
    </location>
</feature>
<feature type="compositionally biased region" description="Basic and acidic residues" evidence="1">
    <location>
        <begin position="24"/>
        <end position="35"/>
    </location>
</feature>
<dbReference type="GO" id="GO:0008017">
    <property type="term" value="F:microtubule binding"/>
    <property type="evidence" value="ECO:0007669"/>
    <property type="project" value="InterPro"/>
</dbReference>
<reference evidence="2 3" key="1">
    <citation type="submission" date="2019-01" db="EMBL/GenBank/DDBJ databases">
        <title>A draft genome assembly of the solar-powered sea slug Elysia chlorotica.</title>
        <authorList>
            <person name="Cai H."/>
            <person name="Li Q."/>
            <person name="Fang X."/>
            <person name="Li J."/>
            <person name="Curtis N.E."/>
            <person name="Altenburger A."/>
            <person name="Shibata T."/>
            <person name="Feng M."/>
            <person name="Maeda T."/>
            <person name="Schwartz J.A."/>
            <person name="Shigenobu S."/>
            <person name="Lundholm N."/>
            <person name="Nishiyama T."/>
            <person name="Yang H."/>
            <person name="Hasebe M."/>
            <person name="Li S."/>
            <person name="Pierce S.K."/>
            <person name="Wang J."/>
        </authorList>
    </citation>
    <scope>NUCLEOTIDE SEQUENCE [LARGE SCALE GENOMIC DNA]</scope>
    <source>
        <strain evidence="2">EC2010</strain>
        <tissue evidence="2">Whole organism of an adult</tissue>
    </source>
</reference>
<dbReference type="Proteomes" id="UP000271974">
    <property type="component" value="Unassembled WGS sequence"/>
</dbReference>
<dbReference type="PANTHER" id="PTHR13958:SF3">
    <property type="entry name" value="CAP-GLY DOMAIN-CONTAINING PROTEIN-RELATED"/>
    <property type="match status" value="1"/>
</dbReference>
<dbReference type="InterPro" id="IPR028750">
    <property type="entry name" value="CEP350/CC187"/>
</dbReference>
<feature type="compositionally biased region" description="Low complexity" evidence="1">
    <location>
        <begin position="87"/>
        <end position="135"/>
    </location>
</feature>
<evidence type="ECO:0000313" key="3">
    <source>
        <dbReference type="Proteomes" id="UP000271974"/>
    </source>
</evidence>
<gene>
    <name evidence="2" type="ORF">EGW08_022432</name>
</gene>
<feature type="non-terminal residue" evidence="2">
    <location>
        <position position="941"/>
    </location>
</feature>
<feature type="compositionally biased region" description="Polar residues" evidence="1">
    <location>
        <begin position="428"/>
        <end position="439"/>
    </location>
</feature>
<feature type="compositionally biased region" description="Low complexity" evidence="1">
    <location>
        <begin position="1"/>
        <end position="18"/>
    </location>
</feature>
<feature type="compositionally biased region" description="Basic and acidic residues" evidence="1">
    <location>
        <begin position="701"/>
        <end position="752"/>
    </location>
</feature>
<accession>A0A3S0Z9E5</accession>
<feature type="compositionally biased region" description="Polar residues" evidence="1">
    <location>
        <begin position="179"/>
        <end position="198"/>
    </location>
</feature>
<organism evidence="2 3">
    <name type="scientific">Elysia chlorotica</name>
    <name type="common">Eastern emerald elysia</name>
    <name type="synonym">Sea slug</name>
    <dbReference type="NCBI Taxonomy" id="188477"/>
    <lineage>
        <taxon>Eukaryota</taxon>
        <taxon>Metazoa</taxon>
        <taxon>Spiralia</taxon>
        <taxon>Lophotrochozoa</taxon>
        <taxon>Mollusca</taxon>
        <taxon>Gastropoda</taxon>
        <taxon>Heterobranchia</taxon>
        <taxon>Euthyneura</taxon>
        <taxon>Panpulmonata</taxon>
        <taxon>Sacoglossa</taxon>
        <taxon>Placobranchoidea</taxon>
        <taxon>Plakobranchidae</taxon>
        <taxon>Elysia</taxon>
    </lineage>
</organism>
<feature type="compositionally biased region" description="Low complexity" evidence="1">
    <location>
        <begin position="225"/>
        <end position="268"/>
    </location>
</feature>
<feature type="compositionally biased region" description="Polar residues" evidence="1">
    <location>
        <begin position="845"/>
        <end position="863"/>
    </location>
</feature>
<comment type="caution">
    <text evidence="2">The sequence shown here is derived from an EMBL/GenBank/DDBJ whole genome shotgun (WGS) entry which is preliminary data.</text>
</comment>
<feature type="compositionally biased region" description="Polar residues" evidence="1">
    <location>
        <begin position="297"/>
        <end position="310"/>
    </location>
</feature>
<protein>
    <submittedName>
        <fullName evidence="2">Uncharacterized protein</fullName>
    </submittedName>
</protein>
<feature type="non-terminal residue" evidence="2">
    <location>
        <position position="1"/>
    </location>
</feature>
<feature type="compositionally biased region" description="Polar residues" evidence="1">
    <location>
        <begin position="895"/>
        <end position="923"/>
    </location>
</feature>
<dbReference type="STRING" id="188477.A0A3S0Z9E5"/>
<feature type="region of interest" description="Disordered" evidence="1">
    <location>
        <begin position="895"/>
        <end position="941"/>
    </location>
</feature>
<feature type="compositionally biased region" description="Acidic residues" evidence="1">
    <location>
        <begin position="785"/>
        <end position="804"/>
    </location>
</feature>